<dbReference type="PANTHER" id="PTHR10380">
    <property type="entry name" value="CUTICLE PROTEIN"/>
    <property type="match status" value="1"/>
</dbReference>
<dbReference type="PROSITE" id="PS51155">
    <property type="entry name" value="CHIT_BIND_RR_2"/>
    <property type="match status" value="1"/>
</dbReference>
<proteinExistence type="predicted"/>
<dbReference type="InterPro" id="IPR050468">
    <property type="entry name" value="Cuticle_Struct_Prot"/>
</dbReference>
<dbReference type="Pfam" id="PF00379">
    <property type="entry name" value="Chitin_bind_4"/>
    <property type="match status" value="1"/>
</dbReference>
<organism evidence="4 5">
    <name type="scientific">Chironomus riparius</name>
    <dbReference type="NCBI Taxonomy" id="315576"/>
    <lineage>
        <taxon>Eukaryota</taxon>
        <taxon>Metazoa</taxon>
        <taxon>Ecdysozoa</taxon>
        <taxon>Arthropoda</taxon>
        <taxon>Hexapoda</taxon>
        <taxon>Insecta</taxon>
        <taxon>Pterygota</taxon>
        <taxon>Neoptera</taxon>
        <taxon>Endopterygota</taxon>
        <taxon>Diptera</taxon>
        <taxon>Nematocera</taxon>
        <taxon>Chironomoidea</taxon>
        <taxon>Chironomidae</taxon>
        <taxon>Chironominae</taxon>
        <taxon>Chironomus</taxon>
    </lineage>
</organism>
<feature type="signal peptide" evidence="3">
    <location>
        <begin position="1"/>
        <end position="17"/>
    </location>
</feature>
<dbReference type="Proteomes" id="UP001153620">
    <property type="component" value="Chromosome 1"/>
</dbReference>
<keyword evidence="1 2" id="KW-0193">Cuticle</keyword>
<dbReference type="GO" id="GO:0062129">
    <property type="term" value="C:chitin-based extracellular matrix"/>
    <property type="evidence" value="ECO:0007669"/>
    <property type="project" value="TreeGrafter"/>
</dbReference>
<reference evidence="4" key="2">
    <citation type="submission" date="2022-10" db="EMBL/GenBank/DDBJ databases">
        <authorList>
            <consortium name="ENA_rothamsted_submissions"/>
            <consortium name="culmorum"/>
            <person name="King R."/>
        </authorList>
    </citation>
    <scope>NUCLEOTIDE SEQUENCE</scope>
</reference>
<dbReference type="PANTHER" id="PTHR10380:SF218">
    <property type="entry name" value="ADULT CUTICLE PROTEIN 65AA-RELATED"/>
    <property type="match status" value="1"/>
</dbReference>
<gene>
    <name evidence="4" type="ORF">CHIRRI_LOCUS3186</name>
</gene>
<keyword evidence="3" id="KW-0732">Signal</keyword>
<dbReference type="GO" id="GO:0008010">
    <property type="term" value="F:structural constituent of chitin-based larval cuticle"/>
    <property type="evidence" value="ECO:0007669"/>
    <property type="project" value="TreeGrafter"/>
</dbReference>
<keyword evidence="5" id="KW-1185">Reference proteome</keyword>
<dbReference type="InterPro" id="IPR000618">
    <property type="entry name" value="Insect_cuticle"/>
</dbReference>
<sequence length="106" mass="11416">MKFVAIFVIAFVAYCSAAPASDAEILSYENENIGIDGYKFSYETSDGVSRQEEGVLKNAGTEDEAMSVTGSVTWTSPEGQTFTLTFVADETGYHPEGDFLPKAPVV</sequence>
<reference evidence="4" key="1">
    <citation type="submission" date="2022-01" db="EMBL/GenBank/DDBJ databases">
        <authorList>
            <person name="King R."/>
        </authorList>
    </citation>
    <scope>NUCLEOTIDE SEQUENCE</scope>
</reference>
<protein>
    <submittedName>
        <fullName evidence="4">Uncharacterized protein</fullName>
    </submittedName>
</protein>
<dbReference type="OrthoDB" id="7255276at2759"/>
<evidence type="ECO:0000313" key="4">
    <source>
        <dbReference type="EMBL" id="CAG9800236.1"/>
    </source>
</evidence>
<dbReference type="AlphaFoldDB" id="A0A9N9RL35"/>
<evidence type="ECO:0000313" key="5">
    <source>
        <dbReference type="Proteomes" id="UP001153620"/>
    </source>
</evidence>
<name>A0A9N9RL35_9DIPT</name>
<dbReference type="InterPro" id="IPR031311">
    <property type="entry name" value="CHIT_BIND_RR_consensus"/>
</dbReference>
<evidence type="ECO:0000256" key="2">
    <source>
        <dbReference type="PROSITE-ProRule" id="PRU00497"/>
    </source>
</evidence>
<accession>A0A9N9RL35</accession>
<evidence type="ECO:0000256" key="1">
    <source>
        <dbReference type="ARBA" id="ARBA00022460"/>
    </source>
</evidence>
<dbReference type="PROSITE" id="PS00233">
    <property type="entry name" value="CHIT_BIND_RR_1"/>
    <property type="match status" value="1"/>
</dbReference>
<feature type="chain" id="PRO_5040292462" evidence="3">
    <location>
        <begin position="18"/>
        <end position="106"/>
    </location>
</feature>
<dbReference type="EMBL" id="OU895877">
    <property type="protein sequence ID" value="CAG9800236.1"/>
    <property type="molecule type" value="Genomic_DNA"/>
</dbReference>
<evidence type="ECO:0000256" key="3">
    <source>
        <dbReference type="SAM" id="SignalP"/>
    </source>
</evidence>
<dbReference type="PRINTS" id="PR00947">
    <property type="entry name" value="CUTICLE"/>
</dbReference>